<evidence type="ECO:0000313" key="2">
    <source>
        <dbReference type="Proteomes" id="UP001177023"/>
    </source>
</evidence>
<proteinExistence type="predicted"/>
<protein>
    <submittedName>
        <fullName evidence="1">Uncharacterized protein</fullName>
    </submittedName>
</protein>
<evidence type="ECO:0000313" key="1">
    <source>
        <dbReference type="EMBL" id="CAJ0574057.1"/>
    </source>
</evidence>
<dbReference type="AlphaFoldDB" id="A0AA36CT73"/>
<gene>
    <name evidence="1" type="ORF">MSPICULIGERA_LOCUS12399</name>
</gene>
<comment type="caution">
    <text evidence="1">The sequence shown here is derived from an EMBL/GenBank/DDBJ whole genome shotgun (WGS) entry which is preliminary data.</text>
</comment>
<sequence>MWWTGTTPPTEAPPRFTWFSTRAARFSTTTTTTTVPLLVENNVFDPQEVDRDYEDFPKPIAAPEIIVKKEVEMEQTMVDPAEPVDLNKGSGSFVDSDAQMSLGQVPEEAHNFPEPIELQPSYPEGPKSSLTKVFIPGPRGKGARTCCSCCGRPGNKILQYPPQSAALQMPQPGLFAQQDQAAYPQSQGCGCQPVNCCPPPQPCCMPQVPTCCAPPPPPPQPCCAPQPQICCQPAPPITPCCPQPIIPPCQRACPACPCRRRMALSIRRLKRQSLFGSCQQCSASGEPYRRAFSFPFRAKRSPADDVLKFFGFAPKSESACGQCNGSAGRIAGRRKRQAGCSETSACTRRKREAEHVRVKRTLCRPCGGRKKRSLTLNIHPLKNESGCRACNNLGQLFARSKRDANCQQCDANQLQQNFRAKRSPDFGCPCANENSPNIGASLFGRFRREIGQCDTTCCDFSACPNEATFERKY</sequence>
<dbReference type="EMBL" id="CATQJA010002626">
    <property type="protein sequence ID" value="CAJ0574057.1"/>
    <property type="molecule type" value="Genomic_DNA"/>
</dbReference>
<name>A0AA36CT73_9BILA</name>
<feature type="non-terminal residue" evidence="1">
    <location>
        <position position="473"/>
    </location>
</feature>
<organism evidence="1 2">
    <name type="scientific">Mesorhabditis spiculigera</name>
    <dbReference type="NCBI Taxonomy" id="96644"/>
    <lineage>
        <taxon>Eukaryota</taxon>
        <taxon>Metazoa</taxon>
        <taxon>Ecdysozoa</taxon>
        <taxon>Nematoda</taxon>
        <taxon>Chromadorea</taxon>
        <taxon>Rhabditida</taxon>
        <taxon>Rhabditina</taxon>
        <taxon>Rhabditomorpha</taxon>
        <taxon>Rhabditoidea</taxon>
        <taxon>Rhabditidae</taxon>
        <taxon>Mesorhabditinae</taxon>
        <taxon>Mesorhabditis</taxon>
    </lineage>
</organism>
<reference evidence="1" key="1">
    <citation type="submission" date="2023-06" db="EMBL/GenBank/DDBJ databases">
        <authorList>
            <person name="Delattre M."/>
        </authorList>
    </citation>
    <scope>NUCLEOTIDE SEQUENCE</scope>
    <source>
        <strain evidence="1">AF72</strain>
    </source>
</reference>
<dbReference type="Proteomes" id="UP001177023">
    <property type="component" value="Unassembled WGS sequence"/>
</dbReference>
<accession>A0AA36CT73</accession>
<keyword evidence="2" id="KW-1185">Reference proteome</keyword>